<evidence type="ECO:0000313" key="2">
    <source>
        <dbReference type="Proteomes" id="UP000032675"/>
    </source>
</evidence>
<dbReference type="Proteomes" id="UP000032675">
    <property type="component" value="Unassembled WGS sequence"/>
</dbReference>
<evidence type="ECO:0000313" key="1">
    <source>
        <dbReference type="EMBL" id="GAN96485.1"/>
    </source>
</evidence>
<organism evidence="1 2">
    <name type="scientific">Komagataeibacter europaeus NBRC 3261</name>
    <dbReference type="NCBI Taxonomy" id="1234669"/>
    <lineage>
        <taxon>Bacteria</taxon>
        <taxon>Pseudomonadati</taxon>
        <taxon>Pseudomonadota</taxon>
        <taxon>Alphaproteobacteria</taxon>
        <taxon>Acetobacterales</taxon>
        <taxon>Acetobacteraceae</taxon>
        <taxon>Komagataeibacter</taxon>
    </lineage>
</organism>
<dbReference type="RefSeq" id="WP_048851184.1">
    <property type="nucleotide sequence ID" value="NZ_BANI01000065.1"/>
</dbReference>
<proteinExistence type="predicted"/>
<reference evidence="1 2" key="1">
    <citation type="submission" date="2012-11" db="EMBL/GenBank/DDBJ databases">
        <title>Whole genome sequence of Gluconacetobacter europaeus NBRC3261.</title>
        <authorList>
            <person name="Azuma Y."/>
            <person name="Higashiura N."/>
            <person name="Hirakawa H."/>
            <person name="Matsushita K."/>
        </authorList>
    </citation>
    <scope>NUCLEOTIDE SEQUENCE [LARGE SCALE GENOMIC DNA]</scope>
    <source>
        <strain evidence="1 2">NBRC 3261</strain>
    </source>
</reference>
<comment type="caution">
    <text evidence="1">The sequence shown here is derived from an EMBL/GenBank/DDBJ whole genome shotgun (WGS) entry which is preliminary data.</text>
</comment>
<accession>A0A0D6Q0G5</accession>
<protein>
    <submittedName>
        <fullName evidence="1">Uncharacterized protein</fullName>
    </submittedName>
</protein>
<name>A0A0D6Q0G5_KOMEU</name>
<dbReference type="EMBL" id="BANI01000065">
    <property type="protein sequence ID" value="GAN96485.1"/>
    <property type="molecule type" value="Genomic_DNA"/>
</dbReference>
<dbReference type="AlphaFoldDB" id="A0A0D6Q0G5"/>
<gene>
    <name evidence="1" type="ORF">Geu3261_0071_006</name>
</gene>
<sequence>MALSDDRALDRIRCGARPEFPLSVAVGFCVYRGAITAVCQDGTAVPAGSANTPSPLVAIMGIARGRQDNSGTAQVYGDQSGPGPAWIEKDAFALPFDTAPTWANVGAPVYAIDDETVSLTETPEGGTARLQVGTLCGLDENGQPFVLIQ</sequence>